<dbReference type="OrthoDB" id="9785326at2"/>
<dbReference type="PROSITE" id="PS51257">
    <property type="entry name" value="PROKAR_LIPOPROTEIN"/>
    <property type="match status" value="1"/>
</dbReference>
<evidence type="ECO:0000256" key="2">
    <source>
        <dbReference type="ARBA" id="ARBA00022729"/>
    </source>
</evidence>
<name>A0A2S8S4G5_9RHOB</name>
<keyword evidence="4" id="KW-0449">Lipoprotein</keyword>
<dbReference type="EMBL" id="PVEP01000007">
    <property type="protein sequence ID" value="PQV55696.1"/>
    <property type="molecule type" value="Genomic_DNA"/>
</dbReference>
<accession>A0A2S8S4G5</accession>
<keyword evidence="2 3" id="KW-0732">Signal</keyword>
<evidence type="ECO:0000256" key="1">
    <source>
        <dbReference type="ARBA" id="ARBA00010634"/>
    </source>
</evidence>
<dbReference type="Proteomes" id="UP000238338">
    <property type="component" value="Unassembled WGS sequence"/>
</dbReference>
<dbReference type="Pfam" id="PF04333">
    <property type="entry name" value="MlaA"/>
    <property type="match status" value="1"/>
</dbReference>
<dbReference type="PANTHER" id="PTHR30035:SF3">
    <property type="entry name" value="INTERMEMBRANE PHOSPHOLIPID TRANSPORT SYSTEM LIPOPROTEIN MLAA"/>
    <property type="match status" value="1"/>
</dbReference>
<feature type="chain" id="PRO_5015697062" evidence="3">
    <location>
        <begin position="33"/>
        <end position="255"/>
    </location>
</feature>
<evidence type="ECO:0000256" key="3">
    <source>
        <dbReference type="SAM" id="SignalP"/>
    </source>
</evidence>
<comment type="similarity">
    <text evidence="1">Belongs to the MlaA family.</text>
</comment>
<sequence length="255" mass="27784">MWHMLKKPFLLSRRGPATGLVVAVLASLTACAKPQPGEEFNDPYEKQNRAIHEVNVTLDQAVFGGGDVPKKKYLPDPLAKGFSNAAYNLSMPSAVLNNLLQLNINGAAKDTLRFALNTTFGVGGLMDPADVIGLYAEDADFGETLHVWGAPEGAFVVLPIGGPTTERDLAGSIVDIFIDPLGQVFKGRDFVAVEGVRIAGQVGNRQEYSDLIDSILYESADSYAQMRLTYLQYRHNQLGIEEDVSDPYEEFYAAP</sequence>
<feature type="signal peptide" evidence="3">
    <location>
        <begin position="1"/>
        <end position="32"/>
    </location>
</feature>
<reference evidence="4 5" key="1">
    <citation type="submission" date="2018-02" db="EMBL/GenBank/DDBJ databases">
        <title>Genomic Encyclopedia of Archaeal and Bacterial Type Strains, Phase II (KMG-II): from individual species to whole genera.</title>
        <authorList>
            <person name="Goeker M."/>
        </authorList>
    </citation>
    <scope>NUCLEOTIDE SEQUENCE [LARGE SCALE GENOMIC DNA]</scope>
    <source>
        <strain evidence="4 5">DSM 18921</strain>
    </source>
</reference>
<evidence type="ECO:0000313" key="4">
    <source>
        <dbReference type="EMBL" id="PQV55696.1"/>
    </source>
</evidence>
<dbReference type="GO" id="GO:0016020">
    <property type="term" value="C:membrane"/>
    <property type="evidence" value="ECO:0007669"/>
    <property type="project" value="InterPro"/>
</dbReference>
<keyword evidence="5" id="KW-1185">Reference proteome</keyword>
<dbReference type="InterPro" id="IPR007428">
    <property type="entry name" value="MlaA"/>
</dbReference>
<dbReference type="PANTHER" id="PTHR30035">
    <property type="entry name" value="LIPOPROTEIN VACJ-RELATED"/>
    <property type="match status" value="1"/>
</dbReference>
<protein>
    <submittedName>
        <fullName evidence="4">Phospholipid-binding lipoprotein MlaA</fullName>
    </submittedName>
</protein>
<dbReference type="GO" id="GO:0120010">
    <property type="term" value="P:intermembrane phospholipid transfer"/>
    <property type="evidence" value="ECO:0007669"/>
    <property type="project" value="TreeGrafter"/>
</dbReference>
<dbReference type="PRINTS" id="PR01805">
    <property type="entry name" value="VACJLIPOPROT"/>
</dbReference>
<organism evidence="4 5">
    <name type="scientific">Albidovulum denitrificans</name>
    <dbReference type="NCBI Taxonomy" id="404881"/>
    <lineage>
        <taxon>Bacteria</taxon>
        <taxon>Pseudomonadati</taxon>
        <taxon>Pseudomonadota</taxon>
        <taxon>Alphaproteobacteria</taxon>
        <taxon>Rhodobacterales</taxon>
        <taxon>Paracoccaceae</taxon>
        <taxon>Albidovulum</taxon>
    </lineage>
</organism>
<proteinExistence type="inferred from homology"/>
<gene>
    <name evidence="4" type="ORF">LX70_03017</name>
</gene>
<evidence type="ECO:0000313" key="5">
    <source>
        <dbReference type="Proteomes" id="UP000238338"/>
    </source>
</evidence>
<comment type="caution">
    <text evidence="4">The sequence shown here is derived from an EMBL/GenBank/DDBJ whole genome shotgun (WGS) entry which is preliminary data.</text>
</comment>
<dbReference type="AlphaFoldDB" id="A0A2S8S4G5"/>